<evidence type="ECO:0000256" key="7">
    <source>
        <dbReference type="ARBA" id="ARBA00022917"/>
    </source>
</evidence>
<dbReference type="PROSITE" id="PS00178">
    <property type="entry name" value="AA_TRNA_LIGASE_I"/>
    <property type="match status" value="1"/>
</dbReference>
<comment type="catalytic activity">
    <reaction evidence="9 10">
        <text>tRNA(Lys) + L-lysine + ATP = L-lysyl-tRNA(Lys) + AMP + diphosphate</text>
        <dbReference type="Rhea" id="RHEA:20792"/>
        <dbReference type="Rhea" id="RHEA-COMP:9696"/>
        <dbReference type="Rhea" id="RHEA-COMP:9697"/>
        <dbReference type="ChEBI" id="CHEBI:30616"/>
        <dbReference type="ChEBI" id="CHEBI:32551"/>
        <dbReference type="ChEBI" id="CHEBI:33019"/>
        <dbReference type="ChEBI" id="CHEBI:78442"/>
        <dbReference type="ChEBI" id="CHEBI:78529"/>
        <dbReference type="ChEBI" id="CHEBI:456215"/>
        <dbReference type="EC" id="6.1.1.6"/>
    </reaction>
</comment>
<evidence type="ECO:0000256" key="5">
    <source>
        <dbReference type="ARBA" id="ARBA00022741"/>
    </source>
</evidence>
<dbReference type="KEGG" id="lmoi:VV02_06260"/>
<evidence type="ECO:0000256" key="10">
    <source>
        <dbReference type="HAMAP-Rule" id="MF_00177"/>
    </source>
</evidence>
<evidence type="ECO:0000256" key="4">
    <source>
        <dbReference type="ARBA" id="ARBA00022598"/>
    </source>
</evidence>
<dbReference type="HAMAP" id="MF_00177">
    <property type="entry name" value="Lys_tRNA_synth_class1"/>
    <property type="match status" value="1"/>
</dbReference>
<dbReference type="InterPro" id="IPR020751">
    <property type="entry name" value="aa-tRNA-synth_I_codon-bd_sub2"/>
</dbReference>
<dbReference type="NCBIfam" id="TIGR00467">
    <property type="entry name" value="lysS_arch"/>
    <property type="match status" value="1"/>
</dbReference>
<keyword evidence="7 10" id="KW-0648">Protein biosynthesis</keyword>
<gene>
    <name evidence="10" type="primary">lysS</name>
    <name evidence="12" type="ORF">VV02_06260</name>
</gene>
<dbReference type="GO" id="GO:0000049">
    <property type="term" value="F:tRNA binding"/>
    <property type="evidence" value="ECO:0007669"/>
    <property type="project" value="InterPro"/>
</dbReference>
<evidence type="ECO:0000256" key="6">
    <source>
        <dbReference type="ARBA" id="ARBA00022840"/>
    </source>
</evidence>
<dbReference type="InterPro" id="IPR008925">
    <property type="entry name" value="aa_tRNA-synth_I_cd-bd_sf"/>
</dbReference>
<dbReference type="InterPro" id="IPR042078">
    <property type="entry name" value="Lys-tRNA-ligase_SC_fold"/>
</dbReference>
<proteinExistence type="inferred from homology"/>
<dbReference type="Pfam" id="PF01921">
    <property type="entry name" value="tRNA-synt_1f"/>
    <property type="match status" value="1"/>
</dbReference>
<evidence type="ECO:0000256" key="1">
    <source>
        <dbReference type="ARBA" id="ARBA00004496"/>
    </source>
</evidence>
<protein>
    <recommendedName>
        <fullName evidence="10">Lysine--tRNA ligase</fullName>
        <ecNumber evidence="10">6.1.1.6</ecNumber>
    </recommendedName>
    <alternativeName>
        <fullName evidence="10">Lysyl-tRNA synthetase</fullName>
        <shortName evidence="10">LysRS</shortName>
    </alternativeName>
</protein>
<reference evidence="12 13" key="1">
    <citation type="submission" date="2015-03" db="EMBL/GenBank/DDBJ databases">
        <title>Luteipulveratus halotolerans sp. nov., a novel actinobacterium (Dermacoccaceae) from Sarawak, Malaysia.</title>
        <authorList>
            <person name="Juboi H."/>
            <person name="Basik A."/>
            <person name="Shamsul S.S."/>
            <person name="Arnold P."/>
            <person name="Schmitt E.K."/>
            <person name="Sanglier J.-J."/>
            <person name="Yeo T."/>
        </authorList>
    </citation>
    <scope>NUCLEOTIDE SEQUENCE [LARGE SCALE GENOMIC DNA]</scope>
    <source>
        <strain evidence="12 13">MN07-A0370</strain>
    </source>
</reference>
<comment type="caution">
    <text evidence="10">Lacks conserved residue(s) required for the propagation of feature annotation.</text>
</comment>
<dbReference type="Gene3D" id="1.10.10.350">
    <property type="match status" value="1"/>
</dbReference>
<dbReference type="Gene3D" id="3.40.50.620">
    <property type="entry name" value="HUPs"/>
    <property type="match status" value="2"/>
</dbReference>
<comment type="subcellular location">
    <subcellularLocation>
        <location evidence="1 10">Cytoplasm</location>
    </subcellularLocation>
</comment>
<evidence type="ECO:0000256" key="8">
    <source>
        <dbReference type="ARBA" id="ARBA00023146"/>
    </source>
</evidence>
<evidence type="ECO:0000313" key="12">
    <source>
        <dbReference type="EMBL" id="AKU18684.1"/>
    </source>
</evidence>
<dbReference type="GO" id="GO:0006430">
    <property type="term" value="P:lysyl-tRNA aminoacylation"/>
    <property type="evidence" value="ECO:0007669"/>
    <property type="project" value="UniProtKB-UniRule"/>
</dbReference>
<keyword evidence="8 10" id="KW-0030">Aminoacyl-tRNA synthetase</keyword>
<keyword evidence="4 10" id="KW-0436">Ligase</keyword>
<evidence type="ECO:0000313" key="13">
    <source>
        <dbReference type="Proteomes" id="UP000066480"/>
    </source>
</evidence>
<feature type="compositionally biased region" description="Low complexity" evidence="11">
    <location>
        <begin position="199"/>
        <end position="211"/>
    </location>
</feature>
<feature type="region of interest" description="Disordered" evidence="11">
    <location>
        <begin position="180"/>
        <end position="217"/>
    </location>
</feature>
<dbReference type="InterPro" id="IPR002904">
    <property type="entry name" value="Lys-tRNA-ligase"/>
</dbReference>
<dbReference type="PANTHER" id="PTHR37940:SF1">
    <property type="entry name" value="LYSINE--TRNA LIGASE"/>
    <property type="match status" value="1"/>
</dbReference>
<organism evidence="12 13">
    <name type="scientific">Luteipulveratus mongoliensis</name>
    <dbReference type="NCBI Taxonomy" id="571913"/>
    <lineage>
        <taxon>Bacteria</taxon>
        <taxon>Bacillati</taxon>
        <taxon>Actinomycetota</taxon>
        <taxon>Actinomycetes</taxon>
        <taxon>Micrococcales</taxon>
        <taxon>Dermacoccaceae</taxon>
        <taxon>Luteipulveratus</taxon>
    </lineage>
</organism>
<dbReference type="EC" id="6.1.1.6" evidence="10"/>
<dbReference type="Proteomes" id="UP000066480">
    <property type="component" value="Chromosome"/>
</dbReference>
<dbReference type="EMBL" id="CP011112">
    <property type="protein sequence ID" value="AKU18684.1"/>
    <property type="molecule type" value="Genomic_DNA"/>
</dbReference>
<dbReference type="PANTHER" id="PTHR37940">
    <property type="entry name" value="LYSINE--TRNA LIGASE"/>
    <property type="match status" value="1"/>
</dbReference>
<dbReference type="AlphaFoldDB" id="A0A0K1JPP4"/>
<dbReference type="GO" id="GO:0005737">
    <property type="term" value="C:cytoplasm"/>
    <property type="evidence" value="ECO:0007669"/>
    <property type="project" value="UniProtKB-SubCell"/>
</dbReference>
<evidence type="ECO:0000256" key="9">
    <source>
        <dbReference type="ARBA" id="ARBA00048573"/>
    </source>
</evidence>
<keyword evidence="6 10" id="KW-0067">ATP-binding</keyword>
<feature type="short sequence motif" description="'KMSKS' region" evidence="10">
    <location>
        <begin position="332"/>
        <end position="336"/>
    </location>
</feature>
<dbReference type="Gene3D" id="6.10.20.10">
    <property type="entry name" value="Lysine tRNA ligase, stem contact fold domain"/>
    <property type="match status" value="1"/>
</dbReference>
<dbReference type="GO" id="GO:0005524">
    <property type="term" value="F:ATP binding"/>
    <property type="evidence" value="ECO:0007669"/>
    <property type="project" value="UniProtKB-UniRule"/>
</dbReference>
<evidence type="ECO:0000256" key="11">
    <source>
        <dbReference type="SAM" id="MobiDB-lite"/>
    </source>
</evidence>
<name>A0A0K1JPP4_9MICO</name>
<dbReference type="PATRIC" id="fig|571913.6.peg.1276"/>
<keyword evidence="3 10" id="KW-0963">Cytoplasm</keyword>
<keyword evidence="5 10" id="KW-0547">Nucleotide-binding</keyword>
<evidence type="ECO:0000256" key="3">
    <source>
        <dbReference type="ARBA" id="ARBA00022490"/>
    </source>
</evidence>
<dbReference type="STRING" id="571913.VV02_06260"/>
<accession>A0A0K1JPP4</accession>
<dbReference type="GO" id="GO:0004824">
    <property type="term" value="F:lysine-tRNA ligase activity"/>
    <property type="evidence" value="ECO:0007669"/>
    <property type="project" value="UniProtKB-UniRule"/>
</dbReference>
<evidence type="ECO:0000256" key="2">
    <source>
        <dbReference type="ARBA" id="ARBA00005594"/>
    </source>
</evidence>
<comment type="similarity">
    <text evidence="2 10">Belongs to the class-I aminoacyl-tRNA synthetase family.</text>
</comment>
<feature type="short sequence motif" description="'HIGH' region" evidence="10">
    <location>
        <begin position="45"/>
        <end position="53"/>
    </location>
</feature>
<keyword evidence="13" id="KW-1185">Reference proteome</keyword>
<dbReference type="InterPro" id="IPR014729">
    <property type="entry name" value="Rossmann-like_a/b/a_fold"/>
</dbReference>
<dbReference type="InterPro" id="IPR001412">
    <property type="entry name" value="aa-tRNA-synth_I_CS"/>
</dbReference>
<dbReference type="SUPFAM" id="SSF48163">
    <property type="entry name" value="An anticodon-binding domain of class I aminoacyl-tRNA synthetases"/>
    <property type="match status" value="1"/>
</dbReference>
<sequence length="599" mass="65861">MRARPEEEPRRDSAGDDWVSRLADEAIAEAEKRGTKVVCASGISPSGPVHLGNLREVMMPHLVADEVRRRGIEVEHIISWDDFDRFRKVPNVPGVDESYAEHIGKPLTAVPPPQGSSYDSWAAHFRAQCEDGLKQLGIVYRGISQTEQYTSGAYVEQVLFAMSHRTQIDKVLDQYRTLPKQTGAPQKGGQKKLSEDEALAAAEAAEGSGAAAEDDGSSGGGYYPYKPYCSVCGTDLTTVTSYDDASTELTYTCQCGHTETVLLREHRNGKLVWKVDWPMRWAYEKVVFEPSGVDHQSPGSSYVVGKEIAPIFGWERPLGPMYAFVGIRGMAKMSSSKGGVPTAVEALQFMEPPLLRWLYARKRPNQAFDVALDAEIQRMYDEWDSLVRKVTSGDAQAGDIAAYTRASSTAEGELPLTKHVLPYRAIASVVDITTGDEEQTLRILSALDPSDPIGSLDELQPRLGCATRWVEQQVAPEDRTVVRAESDSEALGALTDEQRESLRILLDGNGSDLDRLEDDWTIDGLTHHVYGVPKVQSGESADFKPDRKAEPEKAAALGAAQREFFKLLYNLLIGKDTGPRLPTLLLAVGPERIRGLLTP</sequence>
<dbReference type="SUPFAM" id="SSF52374">
    <property type="entry name" value="Nucleotidylyl transferase"/>
    <property type="match status" value="1"/>
</dbReference>